<dbReference type="SMART" id="SM00052">
    <property type="entry name" value="EAL"/>
    <property type="match status" value="1"/>
</dbReference>
<dbReference type="SUPFAM" id="SSF141868">
    <property type="entry name" value="EAL domain-like"/>
    <property type="match status" value="1"/>
</dbReference>
<evidence type="ECO:0000313" key="3">
    <source>
        <dbReference type="EMBL" id="MCT8972442.1"/>
    </source>
</evidence>
<dbReference type="InterPro" id="IPR043128">
    <property type="entry name" value="Rev_trsase/Diguanyl_cyclase"/>
</dbReference>
<evidence type="ECO:0000259" key="1">
    <source>
        <dbReference type="PROSITE" id="PS50883"/>
    </source>
</evidence>
<dbReference type="AlphaFoldDB" id="A0AAW5QZ81"/>
<dbReference type="Proteomes" id="UP001320898">
    <property type="component" value="Unassembled WGS sequence"/>
</dbReference>
<comment type="caution">
    <text evidence="3">The sequence shown here is derived from an EMBL/GenBank/DDBJ whole genome shotgun (WGS) entry which is preliminary data.</text>
</comment>
<dbReference type="Gene3D" id="3.20.20.450">
    <property type="entry name" value="EAL domain"/>
    <property type="match status" value="1"/>
</dbReference>
<dbReference type="CDD" id="cd01949">
    <property type="entry name" value="GGDEF"/>
    <property type="match status" value="1"/>
</dbReference>
<dbReference type="InterPro" id="IPR000160">
    <property type="entry name" value="GGDEF_dom"/>
</dbReference>
<proteinExistence type="predicted"/>
<dbReference type="SMART" id="SM00267">
    <property type="entry name" value="GGDEF"/>
    <property type="match status" value="1"/>
</dbReference>
<evidence type="ECO:0000313" key="4">
    <source>
        <dbReference type="Proteomes" id="UP001320898"/>
    </source>
</evidence>
<dbReference type="PANTHER" id="PTHR33121:SF79">
    <property type="entry name" value="CYCLIC DI-GMP PHOSPHODIESTERASE PDED-RELATED"/>
    <property type="match status" value="1"/>
</dbReference>
<dbReference type="InterPro" id="IPR050706">
    <property type="entry name" value="Cyclic-di-GMP_PDE-like"/>
</dbReference>
<dbReference type="CDD" id="cd01948">
    <property type="entry name" value="EAL"/>
    <property type="match status" value="1"/>
</dbReference>
<dbReference type="Pfam" id="PF00563">
    <property type="entry name" value="EAL"/>
    <property type="match status" value="1"/>
</dbReference>
<keyword evidence="4" id="KW-1185">Reference proteome</keyword>
<dbReference type="Gene3D" id="3.30.450.20">
    <property type="entry name" value="PAS domain"/>
    <property type="match status" value="1"/>
</dbReference>
<dbReference type="Gene3D" id="3.30.70.270">
    <property type="match status" value="1"/>
</dbReference>
<dbReference type="NCBIfam" id="TIGR00254">
    <property type="entry name" value="GGDEF"/>
    <property type="match status" value="1"/>
</dbReference>
<dbReference type="InterPro" id="IPR001633">
    <property type="entry name" value="EAL_dom"/>
</dbReference>
<sequence length="578" mass="62804">MAKIAGLADQSTVTGACRSASELLDPTQVLPLVGVMAYDWDLATDRLIWSNTAPDLLKVPPDAIASGRDYARLVDPKGPPGRFDAVTATGQRDEGEGVAYHIEYRLLTEDPDETELWIEDNGRWYAGPDGRPARARGVVRAVNERRARDERLIYRSDQDELTGGLNRPRLIEELAAAINTADRHQSSAAFAMVAVDNLAILNDAYGFDIADEVIAGVARRIRREMRADDCIGRLSGNKLGIVLNACSDTDLCVAIARFSRAVGAGPISTGTGSVAVTVSVGAVVLPRHGRTANDAMMHAQEALDEARVRGCAGIVVYEPSPQRDADRKHNVQVAAQIVAALNEGRIALVLQPVVAVGDRKPIFHEALCRINLDDGSQIAAGAFIETAERLGIVRLVDHRTLDLAVSRLVRDSSLVLSINVSAVSAYDGSWFGRLHAHLRRHPDIAHRMIVEITETMAIRDMERAVGFVRSVRELGCRVAIDDFGAGHTSFRNLRSLGADIVKIDGAFIERIAETEDDRFFVATLVSLARRIGLETIAEKVTTETDARILEDLGVDYLQGHLFPMLEDVPAPGEIRAAV</sequence>
<name>A0AAW5QZ81_9HYPH</name>
<gene>
    <name evidence="3" type="ORF">MUB46_11290</name>
</gene>
<reference evidence="3 4" key="1">
    <citation type="submission" date="2022-04" db="EMBL/GenBank/DDBJ databases">
        <authorList>
            <person name="Ye Y.-Q."/>
            <person name="Du Z.-J."/>
        </authorList>
    </citation>
    <scope>NUCLEOTIDE SEQUENCE [LARGE SCALE GENOMIC DNA]</scope>
    <source>
        <strain evidence="3 4">A6E488</strain>
    </source>
</reference>
<dbReference type="PANTHER" id="PTHR33121">
    <property type="entry name" value="CYCLIC DI-GMP PHOSPHODIESTERASE PDEF"/>
    <property type="match status" value="1"/>
</dbReference>
<feature type="domain" description="EAL" evidence="1">
    <location>
        <begin position="330"/>
        <end position="578"/>
    </location>
</feature>
<accession>A0AAW5QZ81</accession>
<dbReference type="SUPFAM" id="SSF55785">
    <property type="entry name" value="PYP-like sensor domain (PAS domain)"/>
    <property type="match status" value="1"/>
</dbReference>
<dbReference type="Pfam" id="PF00990">
    <property type="entry name" value="GGDEF"/>
    <property type="match status" value="1"/>
</dbReference>
<dbReference type="SUPFAM" id="SSF55073">
    <property type="entry name" value="Nucleotide cyclase"/>
    <property type="match status" value="1"/>
</dbReference>
<dbReference type="PROSITE" id="PS50887">
    <property type="entry name" value="GGDEF"/>
    <property type="match status" value="1"/>
</dbReference>
<evidence type="ECO:0000259" key="2">
    <source>
        <dbReference type="PROSITE" id="PS50887"/>
    </source>
</evidence>
<dbReference type="RefSeq" id="WP_261616003.1">
    <property type="nucleotide sequence ID" value="NZ_JALIDZ010000004.1"/>
</dbReference>
<feature type="domain" description="GGDEF" evidence="2">
    <location>
        <begin position="186"/>
        <end position="319"/>
    </location>
</feature>
<dbReference type="InterPro" id="IPR035965">
    <property type="entry name" value="PAS-like_dom_sf"/>
</dbReference>
<protein>
    <submittedName>
        <fullName evidence="3">Phosphodiesterase</fullName>
    </submittedName>
</protein>
<dbReference type="InterPro" id="IPR029787">
    <property type="entry name" value="Nucleotide_cyclase"/>
</dbReference>
<dbReference type="PROSITE" id="PS50883">
    <property type="entry name" value="EAL"/>
    <property type="match status" value="1"/>
</dbReference>
<dbReference type="GO" id="GO:0071111">
    <property type="term" value="F:cyclic-guanylate-specific phosphodiesterase activity"/>
    <property type="evidence" value="ECO:0007669"/>
    <property type="project" value="InterPro"/>
</dbReference>
<dbReference type="EMBL" id="JALIDZ010000004">
    <property type="protein sequence ID" value="MCT8972442.1"/>
    <property type="molecule type" value="Genomic_DNA"/>
</dbReference>
<dbReference type="InterPro" id="IPR035919">
    <property type="entry name" value="EAL_sf"/>
</dbReference>
<organism evidence="3 4">
    <name type="scientific">Microbaculum marinisediminis</name>
    <dbReference type="NCBI Taxonomy" id="2931392"/>
    <lineage>
        <taxon>Bacteria</taxon>
        <taxon>Pseudomonadati</taxon>
        <taxon>Pseudomonadota</taxon>
        <taxon>Alphaproteobacteria</taxon>
        <taxon>Hyphomicrobiales</taxon>
        <taxon>Tepidamorphaceae</taxon>
        <taxon>Microbaculum</taxon>
    </lineage>
</organism>